<reference evidence="1 2" key="1">
    <citation type="submission" date="2013-02" db="EMBL/GenBank/DDBJ databases">
        <title>Draft genome sequence of Amycolatopsis vancoresmycina strain DSM 44592T.</title>
        <authorList>
            <person name="Kumar S."/>
            <person name="Kaur N."/>
            <person name="Kaur C."/>
            <person name="Raghava G.P.S."/>
            <person name="Mayilraj S."/>
        </authorList>
    </citation>
    <scope>NUCLEOTIDE SEQUENCE [LARGE SCALE GENOMIC DNA]</scope>
    <source>
        <strain evidence="1 2">DSM 44592</strain>
    </source>
</reference>
<organism evidence="1 2">
    <name type="scientific">Amycolatopsis vancoresmycina DSM 44592</name>
    <dbReference type="NCBI Taxonomy" id="1292037"/>
    <lineage>
        <taxon>Bacteria</taxon>
        <taxon>Bacillati</taxon>
        <taxon>Actinomycetota</taxon>
        <taxon>Actinomycetes</taxon>
        <taxon>Pseudonocardiales</taxon>
        <taxon>Pseudonocardiaceae</taxon>
        <taxon>Amycolatopsis</taxon>
    </lineage>
</organism>
<comment type="caution">
    <text evidence="1">The sequence shown here is derived from an EMBL/GenBank/DDBJ whole genome shotgun (WGS) entry which is preliminary data.</text>
</comment>
<sequence>MTTTVAYPLTRPGPAWFVVSYSENLIGTVIDYIEAVYPTEDAARAWLARNRHADADIVRVDLLWSAHCVFCGTTPDLPPPGLYRSWEELRDYLRSEPGWHCTSEQLVFCPHHRPSGEE</sequence>
<dbReference type="RefSeq" id="WP_003055787.1">
    <property type="nucleotide sequence ID" value="NZ_AOUO01000017.1"/>
</dbReference>
<accession>R1GGE4</accession>
<evidence type="ECO:0000313" key="1">
    <source>
        <dbReference type="EMBL" id="EOD70342.1"/>
    </source>
</evidence>
<proteinExistence type="predicted"/>
<dbReference type="OrthoDB" id="3630415at2"/>
<evidence type="ECO:0000313" key="2">
    <source>
        <dbReference type="Proteomes" id="UP000014139"/>
    </source>
</evidence>
<name>R1GGE4_9PSEU</name>
<dbReference type="EMBL" id="AOUO01000017">
    <property type="protein sequence ID" value="EOD70342.1"/>
    <property type="molecule type" value="Genomic_DNA"/>
</dbReference>
<keyword evidence="2" id="KW-1185">Reference proteome</keyword>
<dbReference type="PATRIC" id="fig|1292037.4.peg.287"/>
<dbReference type="AlphaFoldDB" id="R1GGE4"/>
<protein>
    <submittedName>
        <fullName evidence="1">Uncharacterized protein</fullName>
    </submittedName>
</protein>
<dbReference type="Proteomes" id="UP000014139">
    <property type="component" value="Unassembled WGS sequence"/>
</dbReference>
<gene>
    <name evidence="1" type="ORF">H480_01462</name>
</gene>